<accession>A0A7J8ZXR2</accession>
<keyword evidence="1" id="KW-0677">Repeat</keyword>
<evidence type="ECO:0000313" key="3">
    <source>
        <dbReference type="EMBL" id="MBA0716470.1"/>
    </source>
</evidence>
<dbReference type="Proteomes" id="UP000593574">
    <property type="component" value="Unassembled WGS sequence"/>
</dbReference>
<dbReference type="SUPFAM" id="SSF57889">
    <property type="entry name" value="Cysteine-rich domain"/>
    <property type="match status" value="3"/>
</dbReference>
<comment type="caution">
    <text evidence="3">The sequence shown here is derived from an EMBL/GenBank/DDBJ whole genome shotgun (WGS) entry which is preliminary data.</text>
</comment>
<dbReference type="PANTHER" id="PTHR32410:SF207">
    <property type="entry name" value="DC1 DOMAIN-CONTAINING PROTEIN"/>
    <property type="match status" value="1"/>
</dbReference>
<name>A0A7J8ZXR2_9ROSI</name>
<dbReference type="InterPro" id="IPR004146">
    <property type="entry name" value="DC1"/>
</dbReference>
<keyword evidence="4" id="KW-1185">Reference proteome</keyword>
<dbReference type="EMBL" id="JABEZV010000007">
    <property type="protein sequence ID" value="MBA0716470.1"/>
    <property type="molecule type" value="Genomic_DNA"/>
</dbReference>
<evidence type="ECO:0000256" key="1">
    <source>
        <dbReference type="ARBA" id="ARBA00022737"/>
    </source>
</evidence>
<dbReference type="InterPro" id="IPR053192">
    <property type="entry name" value="Vacuole_Formation_Reg"/>
</dbReference>
<gene>
    <name evidence="3" type="ORF">Golax_015297</name>
</gene>
<evidence type="ECO:0000259" key="2">
    <source>
        <dbReference type="Pfam" id="PF03107"/>
    </source>
</evidence>
<sequence>MDRVTALHHFTHHHKLALANCNDPEYKTECRICKLQILGPAYFCPERTCLYILHESCLWLPQKIQVPFHLNHMLVSRLLPSLDPRQRCYAYTLCLDSGEFAYSCEHCDFILHAICANSLKRSLKCEFHLNNLYYFGRNHKSLFDPLYINFYCDVCHRSCEREPFYRCLECDIYFHLKCVFIPNIVKSKYHIHPLILKDSFIEDDSVKHYCDFCEEERIPNDDIYYCEECTSQTTAHIECVLAEVENNIEIGKNNHEERLQK</sequence>
<organism evidence="3 4">
    <name type="scientific">Gossypium laxum</name>
    <dbReference type="NCBI Taxonomy" id="34288"/>
    <lineage>
        <taxon>Eukaryota</taxon>
        <taxon>Viridiplantae</taxon>
        <taxon>Streptophyta</taxon>
        <taxon>Embryophyta</taxon>
        <taxon>Tracheophyta</taxon>
        <taxon>Spermatophyta</taxon>
        <taxon>Magnoliopsida</taxon>
        <taxon>eudicotyledons</taxon>
        <taxon>Gunneridae</taxon>
        <taxon>Pentapetalae</taxon>
        <taxon>rosids</taxon>
        <taxon>malvids</taxon>
        <taxon>Malvales</taxon>
        <taxon>Malvaceae</taxon>
        <taxon>Malvoideae</taxon>
        <taxon>Gossypium</taxon>
    </lineage>
</organism>
<feature type="domain" description="DC1" evidence="2">
    <location>
        <begin position="10"/>
        <end position="57"/>
    </location>
</feature>
<dbReference type="InterPro" id="IPR046349">
    <property type="entry name" value="C1-like_sf"/>
</dbReference>
<dbReference type="PANTHER" id="PTHR32410">
    <property type="entry name" value="CYSTEINE/HISTIDINE-RICH C1 DOMAIN FAMILY PROTEIN"/>
    <property type="match status" value="1"/>
</dbReference>
<evidence type="ECO:0000313" key="4">
    <source>
        <dbReference type="Proteomes" id="UP000593574"/>
    </source>
</evidence>
<protein>
    <recommendedName>
        <fullName evidence="2">DC1 domain-containing protein</fullName>
    </recommendedName>
</protein>
<reference evidence="3 4" key="1">
    <citation type="journal article" date="2019" name="Genome Biol. Evol.">
        <title>Insights into the evolution of the New World diploid cottons (Gossypium, subgenus Houzingenia) based on genome sequencing.</title>
        <authorList>
            <person name="Grover C.E."/>
            <person name="Arick M.A. 2nd"/>
            <person name="Thrash A."/>
            <person name="Conover J.L."/>
            <person name="Sanders W.S."/>
            <person name="Peterson D.G."/>
            <person name="Frelichowski J.E."/>
            <person name="Scheffler J.A."/>
            <person name="Scheffler B.E."/>
            <person name="Wendel J.F."/>
        </authorList>
    </citation>
    <scope>NUCLEOTIDE SEQUENCE [LARGE SCALE GENOMIC DNA]</scope>
    <source>
        <strain evidence="3">4</strain>
        <tissue evidence="3">Leaf</tissue>
    </source>
</reference>
<dbReference type="Pfam" id="PF03107">
    <property type="entry name" value="C1_2"/>
    <property type="match status" value="1"/>
</dbReference>
<proteinExistence type="predicted"/>
<dbReference type="AlphaFoldDB" id="A0A7J8ZXR2"/>